<proteinExistence type="predicted"/>
<dbReference type="OrthoDB" id="6538129at2759"/>
<organism evidence="1 2">
    <name type="scientific">Haemaphysalis longicornis</name>
    <name type="common">Bush tick</name>
    <dbReference type="NCBI Taxonomy" id="44386"/>
    <lineage>
        <taxon>Eukaryota</taxon>
        <taxon>Metazoa</taxon>
        <taxon>Ecdysozoa</taxon>
        <taxon>Arthropoda</taxon>
        <taxon>Chelicerata</taxon>
        <taxon>Arachnida</taxon>
        <taxon>Acari</taxon>
        <taxon>Parasitiformes</taxon>
        <taxon>Ixodida</taxon>
        <taxon>Ixodoidea</taxon>
        <taxon>Ixodidae</taxon>
        <taxon>Haemaphysalinae</taxon>
        <taxon>Haemaphysalis</taxon>
    </lineage>
</organism>
<dbReference type="EMBL" id="JABSTR010000001">
    <property type="protein sequence ID" value="KAH9360554.1"/>
    <property type="molecule type" value="Genomic_DNA"/>
</dbReference>
<sequence length="142" mass="15664">MSSSYFHQLDAEARSRYRAKLFFGNEELPDPLDDVVRFAFTSGPKNLPPVTAGDIYVYLVEGVCFYTREQFKCHKSGDAYNMFMSGKVKELKSFKAGKCGEGVVLVAATVEASQALSKEYNAWCVVKDDGSVECAHCTCMAG</sequence>
<gene>
    <name evidence="1" type="ORF">HPB48_016448</name>
</gene>
<dbReference type="AlphaFoldDB" id="A0A9J6FC03"/>
<dbReference type="PANTHER" id="PTHR47526">
    <property type="entry name" value="ATP-DEPENDENT DNA HELICASE"/>
    <property type="match status" value="1"/>
</dbReference>
<accession>A0A9J6FC03</accession>
<name>A0A9J6FC03_HAELO</name>
<dbReference type="PANTHER" id="PTHR47526:SF3">
    <property type="entry name" value="PHD-TYPE DOMAIN-CONTAINING PROTEIN"/>
    <property type="match status" value="1"/>
</dbReference>
<evidence type="ECO:0000313" key="1">
    <source>
        <dbReference type="EMBL" id="KAH9360554.1"/>
    </source>
</evidence>
<reference evidence="1 2" key="1">
    <citation type="journal article" date="2020" name="Cell">
        <title>Large-Scale Comparative Analyses of Tick Genomes Elucidate Their Genetic Diversity and Vector Capacities.</title>
        <authorList>
            <consortium name="Tick Genome and Microbiome Consortium (TIGMIC)"/>
            <person name="Jia N."/>
            <person name="Wang J."/>
            <person name="Shi W."/>
            <person name="Du L."/>
            <person name="Sun Y."/>
            <person name="Zhan W."/>
            <person name="Jiang J.F."/>
            <person name="Wang Q."/>
            <person name="Zhang B."/>
            <person name="Ji P."/>
            <person name="Bell-Sakyi L."/>
            <person name="Cui X.M."/>
            <person name="Yuan T.T."/>
            <person name="Jiang B.G."/>
            <person name="Yang W.F."/>
            <person name="Lam T.T."/>
            <person name="Chang Q.C."/>
            <person name="Ding S.J."/>
            <person name="Wang X.J."/>
            <person name="Zhu J.G."/>
            <person name="Ruan X.D."/>
            <person name="Zhao L."/>
            <person name="Wei J.T."/>
            <person name="Ye R.Z."/>
            <person name="Que T.C."/>
            <person name="Du C.H."/>
            <person name="Zhou Y.H."/>
            <person name="Cheng J.X."/>
            <person name="Dai P.F."/>
            <person name="Guo W.B."/>
            <person name="Han X.H."/>
            <person name="Huang E.J."/>
            <person name="Li L.F."/>
            <person name="Wei W."/>
            <person name="Gao Y.C."/>
            <person name="Liu J.Z."/>
            <person name="Shao H.Z."/>
            <person name="Wang X."/>
            <person name="Wang C.C."/>
            <person name="Yang T.C."/>
            <person name="Huo Q.B."/>
            <person name="Li W."/>
            <person name="Chen H.Y."/>
            <person name="Chen S.E."/>
            <person name="Zhou L.G."/>
            <person name="Ni X.B."/>
            <person name="Tian J.H."/>
            <person name="Sheng Y."/>
            <person name="Liu T."/>
            <person name="Pan Y.S."/>
            <person name="Xia L.Y."/>
            <person name="Li J."/>
            <person name="Zhao F."/>
            <person name="Cao W.C."/>
        </authorList>
    </citation>
    <scope>NUCLEOTIDE SEQUENCE [LARGE SCALE GENOMIC DNA]</scope>
    <source>
        <strain evidence="1">HaeL-2018</strain>
    </source>
</reference>
<comment type="caution">
    <text evidence="1">The sequence shown here is derived from an EMBL/GenBank/DDBJ whole genome shotgun (WGS) entry which is preliminary data.</text>
</comment>
<dbReference type="OMA" id="SKEYNAW"/>
<evidence type="ECO:0000313" key="2">
    <source>
        <dbReference type="Proteomes" id="UP000821853"/>
    </source>
</evidence>
<protein>
    <submittedName>
        <fullName evidence="1">Uncharacterized protein</fullName>
    </submittedName>
</protein>
<dbReference type="VEuPathDB" id="VectorBase:HLOH_053583"/>
<keyword evidence="2" id="KW-1185">Reference proteome</keyword>
<dbReference type="Proteomes" id="UP000821853">
    <property type="component" value="Chromosome 1"/>
</dbReference>